<gene>
    <name evidence="1" type="ORF">F8172_15420</name>
</gene>
<dbReference type="RefSeq" id="WP_151521977.1">
    <property type="nucleotide sequence ID" value="NZ_WBPL01000008.1"/>
</dbReference>
<sequence>MKRYLEYTIRMKFTGTSTILKRYQLSQVGDGKLDKHAALVSKVYSGVYNTDSTQLVSITCTEITEEQYNERKSKLEEAE</sequence>
<reference evidence="1 2" key="1">
    <citation type="submission" date="2019-10" db="EMBL/GenBank/DDBJ databases">
        <title>Bacillus from the desert of Cuatro Cinegas, Coahuila.</title>
        <authorList>
            <person name="Olmedo-Alvarez G."/>
            <person name="Saldana S."/>
            <person name="Barcelo D."/>
        </authorList>
    </citation>
    <scope>NUCLEOTIDE SEQUENCE [LARGE SCALE GENOMIC DNA]</scope>
    <source>
        <strain evidence="1 2">CH417_13T</strain>
    </source>
</reference>
<accession>A0A9W7QFE9</accession>
<evidence type="ECO:0000313" key="2">
    <source>
        <dbReference type="Proteomes" id="UP000475765"/>
    </source>
</evidence>
<proteinExistence type="predicted"/>
<protein>
    <submittedName>
        <fullName evidence="1">Uncharacterized protein</fullName>
    </submittedName>
</protein>
<comment type="caution">
    <text evidence="1">The sequence shown here is derived from an EMBL/GenBank/DDBJ whole genome shotgun (WGS) entry which is preliminary data.</text>
</comment>
<dbReference type="EMBL" id="WBPP01000018">
    <property type="protein sequence ID" value="KAB2395275.1"/>
    <property type="molecule type" value="Genomic_DNA"/>
</dbReference>
<name>A0A9W7QFE9_BACCE</name>
<dbReference type="Proteomes" id="UP000475765">
    <property type="component" value="Unassembled WGS sequence"/>
</dbReference>
<dbReference type="AlphaFoldDB" id="A0A9W7QFE9"/>
<organism evidence="1 2">
    <name type="scientific">Bacillus cereus</name>
    <dbReference type="NCBI Taxonomy" id="1396"/>
    <lineage>
        <taxon>Bacteria</taxon>
        <taxon>Bacillati</taxon>
        <taxon>Bacillota</taxon>
        <taxon>Bacilli</taxon>
        <taxon>Bacillales</taxon>
        <taxon>Bacillaceae</taxon>
        <taxon>Bacillus</taxon>
        <taxon>Bacillus cereus group</taxon>
    </lineage>
</organism>
<evidence type="ECO:0000313" key="1">
    <source>
        <dbReference type="EMBL" id="KAB2395275.1"/>
    </source>
</evidence>